<name>A0A1G6GSY6_9ACTN</name>
<proteinExistence type="predicted"/>
<dbReference type="InterPro" id="IPR000326">
    <property type="entry name" value="PAP2/HPO"/>
</dbReference>
<evidence type="ECO:0000256" key="1">
    <source>
        <dbReference type="SAM" id="Phobius"/>
    </source>
</evidence>
<dbReference type="RefSeq" id="WP_092609006.1">
    <property type="nucleotide sequence ID" value="NZ_FMYF01000004.1"/>
</dbReference>
<reference evidence="3 4" key="1">
    <citation type="submission" date="2016-06" db="EMBL/GenBank/DDBJ databases">
        <authorList>
            <person name="Olsen C.W."/>
            <person name="Carey S."/>
            <person name="Hinshaw L."/>
            <person name="Karasin A.I."/>
        </authorList>
    </citation>
    <scope>NUCLEOTIDE SEQUENCE [LARGE SCALE GENOMIC DNA]</scope>
    <source>
        <strain evidence="3 4">LZ-22</strain>
    </source>
</reference>
<feature type="transmembrane region" description="Helical" evidence="1">
    <location>
        <begin position="21"/>
        <end position="39"/>
    </location>
</feature>
<evidence type="ECO:0000313" key="3">
    <source>
        <dbReference type="EMBL" id="SDB84286.1"/>
    </source>
</evidence>
<keyword evidence="1" id="KW-0812">Transmembrane</keyword>
<dbReference type="EMBL" id="FMYF01000004">
    <property type="protein sequence ID" value="SDB84286.1"/>
    <property type="molecule type" value="Genomic_DNA"/>
</dbReference>
<feature type="transmembrane region" description="Helical" evidence="1">
    <location>
        <begin position="187"/>
        <end position="205"/>
    </location>
</feature>
<gene>
    <name evidence="3" type="ORF">GA0111570_104276</name>
</gene>
<keyword evidence="4" id="KW-1185">Reference proteome</keyword>
<feature type="transmembrane region" description="Helical" evidence="1">
    <location>
        <begin position="161"/>
        <end position="181"/>
    </location>
</feature>
<feature type="transmembrane region" description="Helical" evidence="1">
    <location>
        <begin position="254"/>
        <end position="278"/>
    </location>
</feature>
<feature type="transmembrane region" description="Helical" evidence="1">
    <location>
        <begin position="96"/>
        <end position="114"/>
    </location>
</feature>
<evidence type="ECO:0000259" key="2">
    <source>
        <dbReference type="SMART" id="SM00014"/>
    </source>
</evidence>
<feature type="transmembrane region" description="Helical" evidence="1">
    <location>
        <begin position="71"/>
        <end position="89"/>
    </location>
</feature>
<feature type="transmembrane region" description="Helical" evidence="1">
    <location>
        <begin position="225"/>
        <end position="248"/>
    </location>
</feature>
<keyword evidence="1" id="KW-1133">Transmembrane helix</keyword>
<organism evidence="3 4">
    <name type="scientific">Raineyella antarctica</name>
    <dbReference type="NCBI Taxonomy" id="1577474"/>
    <lineage>
        <taxon>Bacteria</taxon>
        <taxon>Bacillati</taxon>
        <taxon>Actinomycetota</taxon>
        <taxon>Actinomycetes</taxon>
        <taxon>Propionibacteriales</taxon>
        <taxon>Propionibacteriaceae</taxon>
        <taxon>Raineyella</taxon>
    </lineage>
</organism>
<dbReference type="Gene3D" id="1.20.144.10">
    <property type="entry name" value="Phosphatidic acid phosphatase type 2/haloperoxidase"/>
    <property type="match status" value="1"/>
</dbReference>
<accession>A0A1G6GSY6</accession>
<dbReference type="SUPFAM" id="SSF48317">
    <property type="entry name" value="Acid phosphatase/Vanadium-dependent haloperoxidase"/>
    <property type="match status" value="1"/>
</dbReference>
<dbReference type="AlphaFoldDB" id="A0A1G6GSY6"/>
<dbReference type="Proteomes" id="UP000199086">
    <property type="component" value="Unassembled WGS sequence"/>
</dbReference>
<feature type="transmembrane region" description="Helical" evidence="1">
    <location>
        <begin position="134"/>
        <end position="154"/>
    </location>
</feature>
<sequence length="281" mass="27977">MAPDSSPAPTTALWRPLVRTLLAVVLAWGAAAVVGWVALGTVPGQYLDERALRGGQALTFLGPRTRQVLDTLPAVGAAVGGLALVVMSVRARSLRAAVVGLGVALGATVSVQVLKRLVIDKPDLNVQAAALNSFPSGHTTMAAVAGMVLVLAIPAGARARVGLLAALYTALAGASTVVNGWHRPSDVVAAVFITAGWAMIGSLVLHTTTGPEQPRASGTGETSAVALGLVAGGACVLLAGAAAVPTLAGVGLAWGLVSGMATVLGACLLSYATLAALARHR</sequence>
<protein>
    <submittedName>
        <fullName evidence="3">PAP2 superfamily protein</fullName>
    </submittedName>
</protein>
<keyword evidence="1" id="KW-0472">Membrane</keyword>
<evidence type="ECO:0000313" key="4">
    <source>
        <dbReference type="Proteomes" id="UP000199086"/>
    </source>
</evidence>
<dbReference type="InterPro" id="IPR036938">
    <property type="entry name" value="PAP2/HPO_sf"/>
</dbReference>
<dbReference type="STRING" id="1577474.GA0111570_104276"/>
<feature type="domain" description="Phosphatidic acid phosphatase type 2/haloperoxidase" evidence="2">
    <location>
        <begin position="96"/>
        <end position="202"/>
    </location>
</feature>
<dbReference type="SMART" id="SM00014">
    <property type="entry name" value="acidPPc"/>
    <property type="match status" value="1"/>
</dbReference>
<dbReference type="Pfam" id="PF01569">
    <property type="entry name" value="PAP2"/>
    <property type="match status" value="1"/>
</dbReference>